<accession>A0A2P1PU89</accession>
<name>A0A2P1PU89_9GAMM</name>
<dbReference type="InterPro" id="IPR058193">
    <property type="entry name" value="VanY/YodJ_core_dom"/>
</dbReference>
<dbReference type="SUPFAM" id="SSF55166">
    <property type="entry name" value="Hedgehog/DD-peptidase"/>
    <property type="match status" value="1"/>
</dbReference>
<dbReference type="EMBL" id="CP027860">
    <property type="protein sequence ID" value="AVP98407.1"/>
    <property type="molecule type" value="Genomic_DNA"/>
</dbReference>
<dbReference type="InterPro" id="IPR009045">
    <property type="entry name" value="Zn_M74/Hedgehog-like"/>
</dbReference>
<dbReference type="GO" id="GO:0006508">
    <property type="term" value="P:proteolysis"/>
    <property type="evidence" value="ECO:0007669"/>
    <property type="project" value="InterPro"/>
</dbReference>
<organism evidence="2 3">
    <name type="scientific">Ahniella affigens</name>
    <dbReference type="NCBI Taxonomy" id="2021234"/>
    <lineage>
        <taxon>Bacteria</taxon>
        <taxon>Pseudomonadati</taxon>
        <taxon>Pseudomonadota</taxon>
        <taxon>Gammaproteobacteria</taxon>
        <taxon>Lysobacterales</taxon>
        <taxon>Rhodanobacteraceae</taxon>
        <taxon>Ahniella</taxon>
    </lineage>
</organism>
<proteinExistence type="predicted"/>
<reference evidence="2 3" key="1">
    <citation type="submission" date="2018-03" db="EMBL/GenBank/DDBJ databases">
        <title>Ahniella affigens gen. nov., sp. nov., a gammaproteobacterium isolated from sandy soil near a stream.</title>
        <authorList>
            <person name="Ko Y."/>
            <person name="Kim J.-H."/>
        </authorList>
    </citation>
    <scope>NUCLEOTIDE SEQUENCE [LARGE SCALE GENOMIC DNA]</scope>
    <source>
        <strain evidence="2 3">D13</strain>
    </source>
</reference>
<feature type="domain" description="D-alanyl-D-alanine carboxypeptidase-like core" evidence="1">
    <location>
        <begin position="172"/>
        <end position="290"/>
    </location>
</feature>
<dbReference type="Gene3D" id="3.30.1380.10">
    <property type="match status" value="1"/>
</dbReference>
<dbReference type="AlphaFoldDB" id="A0A2P1PU89"/>
<protein>
    <recommendedName>
        <fullName evidence="1">D-alanyl-D-alanine carboxypeptidase-like core domain-containing protein</fullName>
    </recommendedName>
</protein>
<gene>
    <name evidence="2" type="ORF">C7S18_14960</name>
</gene>
<dbReference type="GO" id="GO:0008233">
    <property type="term" value="F:peptidase activity"/>
    <property type="evidence" value="ECO:0007669"/>
    <property type="project" value="InterPro"/>
</dbReference>
<evidence type="ECO:0000313" key="2">
    <source>
        <dbReference type="EMBL" id="AVP98407.1"/>
    </source>
</evidence>
<reference evidence="2 3" key="2">
    <citation type="submission" date="2018-03" db="EMBL/GenBank/DDBJ databases">
        <authorList>
            <person name="Keele B.F."/>
        </authorList>
    </citation>
    <scope>NUCLEOTIDE SEQUENCE [LARGE SCALE GENOMIC DNA]</scope>
    <source>
        <strain evidence="2 3">D13</strain>
    </source>
</reference>
<sequence>MSAGFRHLPVPALINSAEWTLRPVITRRDHELREQALRAARIRSRGQPRCRAGLWYLVEHKVARTLIGVLQHAPASGRGRAATGRFYPMPDMPYPDPLIREAALLLKARAGDAHAKAQQAQSRRRIAYWSEQFSIPSDYATRHQLQPIPEPLHLHYAGRDCVGRSIWLEFNTRISWLAMQRAALEQGIQLDVVSAFRSIEYQADIWTRKRARGQSTADILSVNVPPGYSEHHSGRAIDISTPGIGPAEPAFADTPAFRWLQQHAHHFGFHLSFPEHNPHGVMYEPWHWCFRR</sequence>
<dbReference type="Proteomes" id="UP000241074">
    <property type="component" value="Chromosome"/>
</dbReference>
<evidence type="ECO:0000313" key="3">
    <source>
        <dbReference type="Proteomes" id="UP000241074"/>
    </source>
</evidence>
<dbReference type="InterPro" id="IPR052179">
    <property type="entry name" value="DD-CPase-like"/>
</dbReference>
<dbReference type="RefSeq" id="WP_106892328.1">
    <property type="nucleotide sequence ID" value="NZ_CP027860.1"/>
</dbReference>
<dbReference type="Pfam" id="PF02557">
    <property type="entry name" value="VanY"/>
    <property type="match status" value="1"/>
</dbReference>
<dbReference type="OrthoDB" id="9792074at2"/>
<evidence type="ECO:0000259" key="1">
    <source>
        <dbReference type="Pfam" id="PF02557"/>
    </source>
</evidence>
<dbReference type="KEGG" id="xba:C7S18_14960"/>
<keyword evidence="3" id="KW-1185">Reference proteome</keyword>
<dbReference type="CDD" id="cd14852">
    <property type="entry name" value="LD-carboxypeptidase"/>
    <property type="match status" value="1"/>
</dbReference>
<dbReference type="InterPro" id="IPR003709">
    <property type="entry name" value="VanY-like_core_dom"/>
</dbReference>
<dbReference type="PANTHER" id="PTHR34385:SF1">
    <property type="entry name" value="PEPTIDOGLYCAN L-ALANYL-D-GLUTAMATE ENDOPEPTIDASE CWLK"/>
    <property type="match status" value="1"/>
</dbReference>
<dbReference type="PANTHER" id="PTHR34385">
    <property type="entry name" value="D-ALANYL-D-ALANINE CARBOXYPEPTIDASE"/>
    <property type="match status" value="1"/>
</dbReference>